<evidence type="ECO:0000256" key="4">
    <source>
        <dbReference type="ARBA" id="ARBA00022833"/>
    </source>
</evidence>
<dbReference type="PANTHER" id="PTHR42940:SF8">
    <property type="entry name" value="VACUOLAR PROTEIN SORTING-ASSOCIATED PROTEIN 11"/>
    <property type="match status" value="1"/>
</dbReference>
<feature type="domain" description="Alcohol dehydrogenase-like N-terminal" evidence="8">
    <location>
        <begin position="38"/>
        <end position="87"/>
    </location>
</feature>
<dbReference type="InterPro" id="IPR011032">
    <property type="entry name" value="GroES-like_sf"/>
</dbReference>
<dbReference type="GO" id="GO:0004022">
    <property type="term" value="F:alcohol dehydrogenase (NAD+) activity"/>
    <property type="evidence" value="ECO:0007669"/>
    <property type="project" value="TreeGrafter"/>
</dbReference>
<dbReference type="Gene3D" id="3.90.180.10">
    <property type="entry name" value="Medium-chain alcohol dehydrogenases, catalytic domain"/>
    <property type="match status" value="2"/>
</dbReference>
<feature type="compositionally biased region" description="Polar residues" evidence="6">
    <location>
        <begin position="158"/>
        <end position="169"/>
    </location>
</feature>
<dbReference type="PANTHER" id="PTHR42940">
    <property type="entry name" value="ALCOHOL DEHYDROGENASE 1-RELATED"/>
    <property type="match status" value="1"/>
</dbReference>
<feature type="domain" description="Alcohol dehydrogenase-like N-terminal" evidence="8">
    <location>
        <begin position="200"/>
        <end position="270"/>
    </location>
</feature>
<dbReference type="InterPro" id="IPR036291">
    <property type="entry name" value="NAD(P)-bd_dom_sf"/>
</dbReference>
<dbReference type="GO" id="GO:0046872">
    <property type="term" value="F:metal ion binding"/>
    <property type="evidence" value="ECO:0007669"/>
    <property type="project" value="UniProtKB-KW"/>
</dbReference>
<feature type="compositionally biased region" description="Gly residues" evidence="6">
    <location>
        <begin position="357"/>
        <end position="366"/>
    </location>
</feature>
<feature type="region of interest" description="Disordered" evidence="6">
    <location>
        <begin position="80"/>
        <end position="202"/>
    </location>
</feature>
<evidence type="ECO:0000256" key="2">
    <source>
        <dbReference type="ARBA" id="ARBA00008072"/>
    </source>
</evidence>
<evidence type="ECO:0000256" key="5">
    <source>
        <dbReference type="ARBA" id="ARBA00023002"/>
    </source>
</evidence>
<dbReference type="Gene3D" id="3.40.50.720">
    <property type="entry name" value="NAD(P)-binding Rossmann-like Domain"/>
    <property type="match status" value="1"/>
</dbReference>
<dbReference type="SUPFAM" id="SSF51735">
    <property type="entry name" value="NAD(P)-binding Rossmann-fold domains"/>
    <property type="match status" value="1"/>
</dbReference>
<keyword evidence="3" id="KW-0479">Metal-binding</keyword>
<gene>
    <name evidence="9" type="ORF">Micbo1qcDRAFT_210721</name>
</gene>
<evidence type="ECO:0000256" key="1">
    <source>
        <dbReference type="ARBA" id="ARBA00001947"/>
    </source>
</evidence>
<keyword evidence="10" id="KW-1185">Reference proteome</keyword>
<evidence type="ECO:0008006" key="11">
    <source>
        <dbReference type="Google" id="ProtNLM"/>
    </source>
</evidence>
<proteinExistence type="inferred from homology"/>
<dbReference type="InterPro" id="IPR013154">
    <property type="entry name" value="ADH-like_N"/>
</dbReference>
<dbReference type="SUPFAM" id="SSF50129">
    <property type="entry name" value="GroES-like"/>
    <property type="match status" value="1"/>
</dbReference>
<evidence type="ECO:0000256" key="3">
    <source>
        <dbReference type="ARBA" id="ARBA00022723"/>
    </source>
</evidence>
<feature type="domain" description="Alcohol dehydrogenase-like C-terminal" evidence="7">
    <location>
        <begin position="313"/>
        <end position="466"/>
    </location>
</feature>
<dbReference type="GO" id="GO:0005737">
    <property type="term" value="C:cytoplasm"/>
    <property type="evidence" value="ECO:0007669"/>
    <property type="project" value="TreeGrafter"/>
</dbReference>
<keyword evidence="5" id="KW-0560">Oxidoreductase</keyword>
<feature type="region of interest" description="Disordered" evidence="6">
    <location>
        <begin position="344"/>
        <end position="366"/>
    </location>
</feature>
<keyword evidence="4" id="KW-0862">Zinc</keyword>
<comment type="cofactor">
    <cofactor evidence="1">
        <name>Zn(2+)</name>
        <dbReference type="ChEBI" id="CHEBI:29105"/>
    </cofactor>
</comment>
<feature type="compositionally biased region" description="Low complexity" evidence="6">
    <location>
        <begin position="80"/>
        <end position="91"/>
    </location>
</feature>
<accession>A0A136JH32</accession>
<dbReference type="InterPro" id="IPR013149">
    <property type="entry name" value="ADH-like_C"/>
</dbReference>
<dbReference type="Pfam" id="PF08240">
    <property type="entry name" value="ADH_N"/>
    <property type="match status" value="2"/>
</dbReference>
<evidence type="ECO:0000259" key="8">
    <source>
        <dbReference type="Pfam" id="PF08240"/>
    </source>
</evidence>
<comment type="similarity">
    <text evidence="2">Belongs to the zinc-containing alcohol dehydrogenase family.</text>
</comment>
<evidence type="ECO:0000256" key="6">
    <source>
        <dbReference type="SAM" id="MobiDB-lite"/>
    </source>
</evidence>
<evidence type="ECO:0000313" key="9">
    <source>
        <dbReference type="EMBL" id="KXJ96452.1"/>
    </source>
</evidence>
<dbReference type="InParanoid" id="A0A136JH32"/>
<dbReference type="AlphaFoldDB" id="A0A136JH32"/>
<dbReference type="Pfam" id="PF00107">
    <property type="entry name" value="ADH_zinc_N"/>
    <property type="match status" value="1"/>
</dbReference>
<dbReference type="STRING" id="196109.A0A136JH32"/>
<evidence type="ECO:0000313" key="10">
    <source>
        <dbReference type="Proteomes" id="UP000070501"/>
    </source>
</evidence>
<protein>
    <recommendedName>
        <fullName evidence="11">Chaperonin 10-like protein</fullName>
    </recommendedName>
</protein>
<organism evidence="9 10">
    <name type="scientific">Microdochium bolleyi</name>
    <dbReference type="NCBI Taxonomy" id="196109"/>
    <lineage>
        <taxon>Eukaryota</taxon>
        <taxon>Fungi</taxon>
        <taxon>Dikarya</taxon>
        <taxon>Ascomycota</taxon>
        <taxon>Pezizomycotina</taxon>
        <taxon>Sordariomycetes</taxon>
        <taxon>Xylariomycetidae</taxon>
        <taxon>Xylariales</taxon>
        <taxon>Microdochiaceae</taxon>
        <taxon>Microdochium</taxon>
    </lineage>
</organism>
<dbReference type="Proteomes" id="UP000070501">
    <property type="component" value="Unassembled WGS sequence"/>
</dbReference>
<name>A0A136JH32_9PEZI</name>
<evidence type="ECO:0000259" key="7">
    <source>
        <dbReference type="Pfam" id="PF00107"/>
    </source>
</evidence>
<dbReference type="OrthoDB" id="256333at2759"/>
<feature type="compositionally biased region" description="Low complexity" evidence="6">
    <location>
        <begin position="185"/>
        <end position="200"/>
    </location>
</feature>
<dbReference type="EMBL" id="KQ964245">
    <property type="protein sequence ID" value="KXJ96452.1"/>
    <property type="molecule type" value="Genomic_DNA"/>
</dbReference>
<feature type="compositionally biased region" description="Low complexity" evidence="6">
    <location>
        <begin position="101"/>
        <end position="115"/>
    </location>
</feature>
<reference evidence="10" key="1">
    <citation type="submission" date="2016-02" db="EMBL/GenBank/DDBJ databases">
        <title>Draft genome sequence of Microdochium bolleyi, a fungal endophyte of beachgrass.</title>
        <authorList>
            <consortium name="DOE Joint Genome Institute"/>
            <person name="David A.S."/>
            <person name="May G."/>
            <person name="Haridas S."/>
            <person name="Lim J."/>
            <person name="Wang M."/>
            <person name="Labutti K."/>
            <person name="Lipzen A."/>
            <person name="Barry K."/>
            <person name="Grigoriev I.V."/>
        </authorList>
    </citation>
    <scope>NUCLEOTIDE SEQUENCE [LARGE SCALE GENOMIC DNA]</scope>
    <source>
        <strain evidence="10">J235TASD1</strain>
    </source>
</reference>
<sequence length="534" mass="53852">MAPSPEIPKTMKAVQVTAYNEPYKLNTSVPVPDPSTLGPHDLLVKIAAASHCHTDEMVRSGVFGTELPCTGSHEGAGTVVAVGGSSSSSSGTSGGDGGSGTTASGDASGTAATGGYHHPQSGSPSAGGVEAMTPVNISASGATTTTTTTTTLPGRSVAATSTDGKSTSAGGVEAFTPVNTTAEHSTPIAPGSSSTTTTPSAQRPFRVGDRVMCGLPFHPCGSCADCIGGPDSLRRGQYCTNLQGHVGVHLPGNFAEYVVVDARSTTHLPDAITFTSAAPLACAGRTVWRGVTTCGLTRGVAGQWLAIVGAGGGLGHLGVQFARGMGFNVVAVDARDDGLEVTRKLRDQQKKTTKGSTAGGGGGGGGGMFTTEVVVIDARDGKDSVVEQVRAVTAGLGADATLNLSDSPDAAALSAAVTRMHGTMVQIAQPENVSVPFQELVFRDIRVRGSLLCSAEESAEMVAFIAEQGGEARGGVVVEKNVFWGLEKLVAEGAEGKGKGEVMELVGGGKIRGKAVVVVDAEQVKGDDRIGAKY</sequence>